<feature type="domain" description="ResB-like" evidence="9">
    <location>
        <begin position="388"/>
        <end position="461"/>
    </location>
</feature>
<accession>A0AA96WED2</accession>
<feature type="transmembrane region" description="Helical" evidence="8">
    <location>
        <begin position="51"/>
        <end position="71"/>
    </location>
</feature>
<keyword evidence="2 6" id="KW-0812">Transmembrane</keyword>
<feature type="region of interest" description="Disordered" evidence="7">
    <location>
        <begin position="1"/>
        <end position="24"/>
    </location>
</feature>
<evidence type="ECO:0000313" key="10">
    <source>
        <dbReference type="EMBL" id="WNZ23015.1"/>
    </source>
</evidence>
<gene>
    <name evidence="6" type="primary">ccsB</name>
    <name evidence="6" type="synonym">ccs1</name>
    <name evidence="10" type="ORF">HJG54_09185</name>
</gene>
<dbReference type="EMBL" id="CP053586">
    <property type="protein sequence ID" value="WNZ23015.1"/>
    <property type="molecule type" value="Genomic_DNA"/>
</dbReference>
<reference evidence="10" key="1">
    <citation type="submission" date="2020-05" db="EMBL/GenBank/DDBJ databases">
        <authorList>
            <person name="Zhu T."/>
            <person name="Keshari N."/>
            <person name="Lu X."/>
        </authorList>
    </citation>
    <scope>NUCLEOTIDE SEQUENCE</scope>
    <source>
        <strain evidence="10">NK1-12</strain>
    </source>
</reference>
<organism evidence="10">
    <name type="scientific">Leptolyngbya sp. NK1-12</name>
    <dbReference type="NCBI Taxonomy" id="2547451"/>
    <lineage>
        <taxon>Bacteria</taxon>
        <taxon>Bacillati</taxon>
        <taxon>Cyanobacteriota</taxon>
        <taxon>Cyanophyceae</taxon>
        <taxon>Leptolyngbyales</taxon>
        <taxon>Leptolyngbyaceae</taxon>
        <taxon>Leptolyngbya group</taxon>
        <taxon>Leptolyngbya</taxon>
    </lineage>
</organism>
<proteinExistence type="inferred from homology"/>
<evidence type="ECO:0000256" key="7">
    <source>
        <dbReference type="SAM" id="MobiDB-lite"/>
    </source>
</evidence>
<protein>
    <recommendedName>
        <fullName evidence="6">Cytochrome c biogenesis protein CcsB</fullName>
    </recommendedName>
</protein>
<dbReference type="Pfam" id="PF05140">
    <property type="entry name" value="ResB"/>
    <property type="match status" value="2"/>
</dbReference>
<feature type="transmembrane region" description="Helical" evidence="8">
    <location>
        <begin position="110"/>
        <end position="129"/>
    </location>
</feature>
<dbReference type="PANTHER" id="PTHR31566">
    <property type="entry name" value="CYTOCHROME C BIOGENESIS PROTEIN CCS1, CHLOROPLASTIC"/>
    <property type="match status" value="1"/>
</dbReference>
<comment type="function">
    <text evidence="6">Required during biogenesis of c-type cytochromes (cytochrome c6 and cytochrome f) at the step of heme attachment.</text>
</comment>
<keyword evidence="6" id="KW-0793">Thylakoid</keyword>
<evidence type="ECO:0000256" key="5">
    <source>
        <dbReference type="ARBA" id="ARBA00023136"/>
    </source>
</evidence>
<name>A0AA96WED2_9CYAN</name>
<feature type="compositionally biased region" description="Low complexity" evidence="7">
    <location>
        <begin position="1"/>
        <end position="21"/>
    </location>
</feature>
<comment type="similarity">
    <text evidence="6">Belongs to the Ccs1/CcsB family.</text>
</comment>
<dbReference type="PANTHER" id="PTHR31566:SF0">
    <property type="entry name" value="CYTOCHROME C BIOGENESIS PROTEIN CCS1, CHLOROPLASTIC"/>
    <property type="match status" value="1"/>
</dbReference>
<dbReference type="RefSeq" id="WP_316434579.1">
    <property type="nucleotide sequence ID" value="NZ_CP053586.1"/>
</dbReference>
<feature type="transmembrane region" description="Helical" evidence="8">
    <location>
        <begin position="200"/>
        <end position="223"/>
    </location>
</feature>
<evidence type="ECO:0000256" key="2">
    <source>
        <dbReference type="ARBA" id="ARBA00022692"/>
    </source>
</evidence>
<evidence type="ECO:0000256" key="4">
    <source>
        <dbReference type="ARBA" id="ARBA00022989"/>
    </source>
</evidence>
<dbReference type="GO" id="GO:0031676">
    <property type="term" value="C:plasma membrane-derived thylakoid membrane"/>
    <property type="evidence" value="ECO:0007669"/>
    <property type="project" value="UniProtKB-SubCell"/>
</dbReference>
<dbReference type="AlphaFoldDB" id="A0AA96WED2"/>
<dbReference type="HAMAP" id="MF_01392">
    <property type="entry name" value="CytC_Ccs1"/>
    <property type="match status" value="1"/>
</dbReference>
<keyword evidence="3 6" id="KW-0201">Cytochrome c-type biogenesis</keyword>
<dbReference type="InterPro" id="IPR007816">
    <property type="entry name" value="ResB-like_domain"/>
</dbReference>
<evidence type="ECO:0000256" key="8">
    <source>
        <dbReference type="SAM" id="Phobius"/>
    </source>
</evidence>
<dbReference type="GO" id="GO:0017004">
    <property type="term" value="P:cytochrome complex assembly"/>
    <property type="evidence" value="ECO:0007669"/>
    <property type="project" value="UniProtKB-UniRule"/>
</dbReference>
<sequence>MTVDPSSDAAQNSAQNSAPDSTSVASIQPFNLNRAIRRYFKRELVPLLADLRLAIGLLLAIAAFSVTGTVIEQGQTLAFYQANYPEHPALFGFLTWSFILTLGLDHVYRTWWFLALLILFGASLTTCTFQRQLPALRWFSRTWNFYSQPRQFQKFALSAEVPQASFDQLIPILQKRRYKIFQDGDKLYAHKGIVGRIGPIIVHASMLLILLGAIWGAMTGFFAQEMVPSGETFQVRNIFDAGPWAAGQIPKDWSVKVNRFWIDYTPDGTIDQFYSDLSVLNQAGEEVDRQTIHVNKPLRHNGVTFYQADWAVAAVRFRLNNSPVLQLPMAQLDTGGAGRLWGTWIPTKPDLSDGVSVVAKDLQGILLVYDMQGKLIATVRQGMSTDVNGTTLSIVEIIGSTGLQIKADPGIPIVYAGFGLLMLGVVLSYVSHSQIWALRTADNFYIGGRTNRAQLAFEREMLEMLDQLTQPPPALAQSIEQPTG</sequence>
<keyword evidence="4 6" id="KW-1133">Transmembrane helix</keyword>
<dbReference type="InterPro" id="IPR023494">
    <property type="entry name" value="Cyt_c_bgen_Ccs1/CcsB/ResB"/>
</dbReference>
<keyword evidence="5 6" id="KW-0472">Membrane</keyword>
<evidence type="ECO:0000256" key="1">
    <source>
        <dbReference type="ARBA" id="ARBA00004141"/>
    </source>
</evidence>
<feature type="transmembrane region" description="Helical" evidence="8">
    <location>
        <begin position="413"/>
        <end position="430"/>
    </location>
</feature>
<evidence type="ECO:0000259" key="9">
    <source>
        <dbReference type="Pfam" id="PF05140"/>
    </source>
</evidence>
<evidence type="ECO:0000256" key="6">
    <source>
        <dbReference type="HAMAP-Rule" id="MF_01392"/>
    </source>
</evidence>
<comment type="subcellular location">
    <subcellularLocation>
        <location evidence="6">Cellular thylakoid membrane</location>
        <topology evidence="6">Multi-pass membrane protein</topology>
    </subcellularLocation>
    <subcellularLocation>
        <location evidence="1">Membrane</location>
        <topology evidence="1">Multi-pass membrane protein</topology>
    </subcellularLocation>
</comment>
<evidence type="ECO:0000256" key="3">
    <source>
        <dbReference type="ARBA" id="ARBA00022748"/>
    </source>
</evidence>
<feature type="domain" description="ResB-like" evidence="9">
    <location>
        <begin position="51"/>
        <end position="313"/>
    </location>
</feature>
<comment type="subunit">
    <text evidence="6">May interact with CcsA.</text>
</comment>